<accession>A0ABD1KGH2</accession>
<keyword evidence="1" id="KW-0862">Zinc</keyword>
<dbReference type="Proteomes" id="UP001591681">
    <property type="component" value="Unassembled WGS sequence"/>
</dbReference>
<dbReference type="AlphaFoldDB" id="A0ABD1KGH2"/>
<reference evidence="3 4" key="1">
    <citation type="submission" date="2024-09" db="EMBL/GenBank/DDBJ databases">
        <title>A chromosome-level genome assembly of Gray's grenadier anchovy, Coilia grayii.</title>
        <authorList>
            <person name="Fu Z."/>
        </authorList>
    </citation>
    <scope>NUCLEOTIDE SEQUENCE [LARGE SCALE GENOMIC DNA]</scope>
    <source>
        <strain evidence="3">G4</strain>
        <tissue evidence="3">Muscle</tissue>
    </source>
</reference>
<dbReference type="GO" id="GO:0008270">
    <property type="term" value="F:zinc ion binding"/>
    <property type="evidence" value="ECO:0007669"/>
    <property type="project" value="UniProtKB-KW"/>
</dbReference>
<gene>
    <name evidence="3" type="ORF">ACEWY4_007308</name>
</gene>
<dbReference type="InterPro" id="IPR007527">
    <property type="entry name" value="Znf_SWIM"/>
</dbReference>
<dbReference type="PANTHER" id="PTHR46609">
    <property type="entry name" value="EXONUCLEASE, PHAGE-TYPE/RECB, C-TERMINAL DOMAIN-CONTAINING PROTEIN"/>
    <property type="match status" value="1"/>
</dbReference>
<evidence type="ECO:0000259" key="2">
    <source>
        <dbReference type="PROSITE" id="PS50966"/>
    </source>
</evidence>
<feature type="domain" description="SWIM-type" evidence="2">
    <location>
        <begin position="54"/>
        <end position="90"/>
    </location>
</feature>
<dbReference type="CDD" id="cd22343">
    <property type="entry name" value="PDDEXK_lambda_exonuclease-like"/>
    <property type="match status" value="1"/>
</dbReference>
<dbReference type="EMBL" id="JBHFQA010000006">
    <property type="protein sequence ID" value="KAL2098101.1"/>
    <property type="molecule type" value="Genomic_DNA"/>
</dbReference>
<dbReference type="InterPro" id="IPR011335">
    <property type="entry name" value="Restrct_endonuc-II-like"/>
</dbReference>
<dbReference type="InterPro" id="IPR051703">
    <property type="entry name" value="NF-kappa-B_Signaling_Reg"/>
</dbReference>
<evidence type="ECO:0000313" key="4">
    <source>
        <dbReference type="Proteomes" id="UP001591681"/>
    </source>
</evidence>
<comment type="caution">
    <text evidence="3">The sequence shown here is derived from an EMBL/GenBank/DDBJ whole genome shotgun (WGS) entry which is preliminary data.</text>
</comment>
<dbReference type="InterPro" id="IPR019080">
    <property type="entry name" value="YqaJ_viral_recombinase"/>
</dbReference>
<dbReference type="InterPro" id="IPR011604">
    <property type="entry name" value="PDDEXK-like_dom_sf"/>
</dbReference>
<keyword evidence="1" id="KW-0479">Metal-binding</keyword>
<keyword evidence="4" id="KW-1185">Reference proteome</keyword>
<dbReference type="Gene3D" id="3.90.320.10">
    <property type="match status" value="1"/>
</dbReference>
<proteinExistence type="predicted"/>
<dbReference type="PROSITE" id="PS50966">
    <property type="entry name" value="ZF_SWIM"/>
    <property type="match status" value="1"/>
</dbReference>
<sequence>MPMCIAWLAGYFSSNKKCIPRGDNHYRSGHVQHCRYSQGELSGLVRASMKNKTYNVSVTLGERGIVSTSCECPKGSFKCSHAAAICIFAIHHLSATDQDCQWKMPGSSTDIKSVRDMYPPPREYRALSREVSVPEKEAFRRGLSELGRFTGLGWLMSSEPPQLPPSRPPIPTVHSVITSATQGGLTAIIAALAITEEQRRAVHIYTLQQRNNPAWFELRRGRLTASNFGHVLATKPDCPARSVLKRVMGQSSLGGVKCVQWGIDNEGEGIRALQEKVGIHVEPSGLWLTKSGMLGASPDGLVGNSAVVEVKCPYKHRNTTVEEAIQDAAFYLEKKGHQYHLKTTHPYWHQVQGQMHIVERNECFFVVWTTKDCIVLQIQKDEAWVQNIPLLESFYKRHVLPAFMEASG</sequence>
<dbReference type="Pfam" id="PF04434">
    <property type="entry name" value="SWIM"/>
    <property type="match status" value="1"/>
</dbReference>
<name>A0ABD1KGH2_9TELE</name>
<evidence type="ECO:0000313" key="3">
    <source>
        <dbReference type="EMBL" id="KAL2098101.1"/>
    </source>
</evidence>
<dbReference type="SUPFAM" id="SSF52980">
    <property type="entry name" value="Restriction endonuclease-like"/>
    <property type="match status" value="1"/>
</dbReference>
<dbReference type="GO" id="GO:0006281">
    <property type="term" value="P:DNA repair"/>
    <property type="evidence" value="ECO:0007669"/>
    <property type="project" value="UniProtKB-ARBA"/>
</dbReference>
<evidence type="ECO:0000256" key="1">
    <source>
        <dbReference type="PROSITE-ProRule" id="PRU00325"/>
    </source>
</evidence>
<dbReference type="Pfam" id="PF09588">
    <property type="entry name" value="YqaJ"/>
    <property type="match status" value="1"/>
</dbReference>
<dbReference type="PANTHER" id="PTHR46609:SF8">
    <property type="entry name" value="YQAJ VIRAL RECOMBINASE DOMAIN-CONTAINING PROTEIN"/>
    <property type="match status" value="1"/>
</dbReference>
<keyword evidence="1" id="KW-0863">Zinc-finger</keyword>
<organism evidence="3 4">
    <name type="scientific">Coilia grayii</name>
    <name type="common">Gray's grenadier anchovy</name>
    <dbReference type="NCBI Taxonomy" id="363190"/>
    <lineage>
        <taxon>Eukaryota</taxon>
        <taxon>Metazoa</taxon>
        <taxon>Chordata</taxon>
        <taxon>Craniata</taxon>
        <taxon>Vertebrata</taxon>
        <taxon>Euteleostomi</taxon>
        <taxon>Actinopterygii</taxon>
        <taxon>Neopterygii</taxon>
        <taxon>Teleostei</taxon>
        <taxon>Clupei</taxon>
        <taxon>Clupeiformes</taxon>
        <taxon>Clupeoidei</taxon>
        <taxon>Engraulidae</taxon>
        <taxon>Coilinae</taxon>
        <taxon>Coilia</taxon>
    </lineage>
</organism>
<protein>
    <recommendedName>
        <fullName evidence="2">SWIM-type domain-containing protein</fullName>
    </recommendedName>
</protein>